<dbReference type="InterPro" id="IPR036388">
    <property type="entry name" value="WH-like_DNA-bd_sf"/>
</dbReference>
<protein>
    <submittedName>
        <fullName evidence="5">GntR family transcriptional regulator</fullName>
    </submittedName>
</protein>
<evidence type="ECO:0000313" key="5">
    <source>
        <dbReference type="EMBL" id="MBR9970341.1"/>
    </source>
</evidence>
<sequence>MPPAPAAPPEPRRTLAPELRRSLADDILAGRLLPGTRLDERLLAAQWGMSRTPVREALKQLAVTGLVESHPHRGVFVARVDSDQVREMFELAGELEASCARLAALRMVAEERRQLEAMHVASMEAVSRGQSDRYDAFNLEFHAAIFRGCHNQQMVETTLAMRGRVAPFRRAQFKLPIRISASFEEHQAIVEAILRGDADAAAACMRAHIHSSHEAAERYRVTAHPDA</sequence>
<name>A0ABS5I7D3_9PROT</name>
<dbReference type="Gene3D" id="1.10.10.10">
    <property type="entry name" value="Winged helix-like DNA-binding domain superfamily/Winged helix DNA-binding domain"/>
    <property type="match status" value="1"/>
</dbReference>
<evidence type="ECO:0000313" key="6">
    <source>
        <dbReference type="Proteomes" id="UP000680714"/>
    </source>
</evidence>
<keyword evidence="3" id="KW-0804">Transcription</keyword>
<gene>
    <name evidence="5" type="ORF">KEC16_01270</name>
</gene>
<dbReference type="InterPro" id="IPR011711">
    <property type="entry name" value="GntR_C"/>
</dbReference>
<organism evidence="5 6">
    <name type="scientific">Magnetospirillum sulfuroxidans</name>
    <dbReference type="NCBI Taxonomy" id="611300"/>
    <lineage>
        <taxon>Bacteria</taxon>
        <taxon>Pseudomonadati</taxon>
        <taxon>Pseudomonadota</taxon>
        <taxon>Alphaproteobacteria</taxon>
        <taxon>Rhodospirillales</taxon>
        <taxon>Rhodospirillaceae</taxon>
        <taxon>Magnetospirillum</taxon>
    </lineage>
</organism>
<dbReference type="EMBL" id="JAGTUF010000001">
    <property type="protein sequence ID" value="MBR9970341.1"/>
    <property type="molecule type" value="Genomic_DNA"/>
</dbReference>
<evidence type="ECO:0000256" key="3">
    <source>
        <dbReference type="ARBA" id="ARBA00023163"/>
    </source>
</evidence>
<dbReference type="SMART" id="SM00895">
    <property type="entry name" value="FCD"/>
    <property type="match status" value="1"/>
</dbReference>
<keyword evidence="1" id="KW-0805">Transcription regulation</keyword>
<feature type="domain" description="HTH gntR-type" evidence="4">
    <location>
        <begin position="13"/>
        <end position="80"/>
    </location>
</feature>
<keyword evidence="6" id="KW-1185">Reference proteome</keyword>
<dbReference type="Gene3D" id="1.20.120.530">
    <property type="entry name" value="GntR ligand-binding domain-like"/>
    <property type="match status" value="1"/>
</dbReference>
<evidence type="ECO:0000259" key="4">
    <source>
        <dbReference type="PROSITE" id="PS50949"/>
    </source>
</evidence>
<dbReference type="CDD" id="cd07377">
    <property type="entry name" value="WHTH_GntR"/>
    <property type="match status" value="1"/>
</dbReference>
<accession>A0ABS5I7D3</accession>
<evidence type="ECO:0000256" key="1">
    <source>
        <dbReference type="ARBA" id="ARBA00023015"/>
    </source>
</evidence>
<dbReference type="PANTHER" id="PTHR43537:SF49">
    <property type="entry name" value="TRANSCRIPTIONAL REGULATORY PROTEIN"/>
    <property type="match status" value="1"/>
</dbReference>
<comment type="caution">
    <text evidence="5">The sequence shown here is derived from an EMBL/GenBank/DDBJ whole genome shotgun (WGS) entry which is preliminary data.</text>
</comment>
<dbReference type="PROSITE" id="PS50949">
    <property type="entry name" value="HTH_GNTR"/>
    <property type="match status" value="1"/>
</dbReference>
<evidence type="ECO:0000256" key="2">
    <source>
        <dbReference type="ARBA" id="ARBA00023125"/>
    </source>
</evidence>
<dbReference type="Pfam" id="PF07729">
    <property type="entry name" value="FCD"/>
    <property type="match status" value="1"/>
</dbReference>
<dbReference type="PRINTS" id="PR00035">
    <property type="entry name" value="HTHGNTR"/>
</dbReference>
<dbReference type="InterPro" id="IPR000524">
    <property type="entry name" value="Tscrpt_reg_HTH_GntR"/>
</dbReference>
<dbReference type="RefSeq" id="WP_211545844.1">
    <property type="nucleotide sequence ID" value="NZ_JAGTUF010000001.1"/>
</dbReference>
<dbReference type="Proteomes" id="UP000680714">
    <property type="component" value="Unassembled WGS sequence"/>
</dbReference>
<dbReference type="InterPro" id="IPR036390">
    <property type="entry name" value="WH_DNA-bd_sf"/>
</dbReference>
<dbReference type="SMART" id="SM00345">
    <property type="entry name" value="HTH_GNTR"/>
    <property type="match status" value="1"/>
</dbReference>
<reference evidence="5 6" key="1">
    <citation type="submission" date="2021-04" db="EMBL/GenBank/DDBJ databases">
        <title>Magnetospirillum sulfuroxidans sp. nov., a facultative chemolithoautotrophic sulfur-oxidizing alphaproteobacterium isolated from freshwater sediment and proposals for Paramagetospirillum gen. nov., and Magnetospirillaceae fam. nov.</title>
        <authorList>
            <person name="Koziaeva V."/>
            <person name="Geelhoed J.S."/>
            <person name="Sorokin D.Y."/>
            <person name="Grouzdev D.S."/>
        </authorList>
    </citation>
    <scope>NUCLEOTIDE SEQUENCE [LARGE SCALE GENOMIC DNA]</scope>
    <source>
        <strain evidence="5 6">J10</strain>
    </source>
</reference>
<dbReference type="PANTHER" id="PTHR43537">
    <property type="entry name" value="TRANSCRIPTIONAL REGULATOR, GNTR FAMILY"/>
    <property type="match status" value="1"/>
</dbReference>
<dbReference type="SUPFAM" id="SSF48008">
    <property type="entry name" value="GntR ligand-binding domain-like"/>
    <property type="match status" value="1"/>
</dbReference>
<dbReference type="SUPFAM" id="SSF46785">
    <property type="entry name" value="Winged helix' DNA-binding domain"/>
    <property type="match status" value="1"/>
</dbReference>
<dbReference type="Pfam" id="PF00392">
    <property type="entry name" value="GntR"/>
    <property type="match status" value="1"/>
</dbReference>
<keyword evidence="2" id="KW-0238">DNA-binding</keyword>
<proteinExistence type="predicted"/>
<dbReference type="InterPro" id="IPR008920">
    <property type="entry name" value="TF_FadR/GntR_C"/>
</dbReference>